<dbReference type="GO" id="GO:0000253">
    <property type="term" value="F:3-beta-hydroxysteroid 3-dehydrogenase (NADP+) activity"/>
    <property type="evidence" value="ECO:0007669"/>
    <property type="project" value="UniProtKB-EC"/>
</dbReference>
<keyword evidence="5" id="KW-0521">NADP</keyword>
<dbReference type="PANTHER" id="PTHR44442">
    <property type="entry name" value="3-KETO-STEROID REDUCTASE"/>
    <property type="match status" value="1"/>
</dbReference>
<accession>A0A4W6FNB7</accession>
<evidence type="ECO:0000256" key="28">
    <source>
        <dbReference type="ARBA" id="ARBA00071031"/>
    </source>
</evidence>
<keyword evidence="9" id="KW-0520">NAD</keyword>
<keyword evidence="36" id="KW-1185">Reference proteome</keyword>
<evidence type="ECO:0000256" key="17">
    <source>
        <dbReference type="ARBA" id="ARBA00037929"/>
    </source>
</evidence>
<comment type="subunit">
    <text evidence="26">Binds to the short form of prolactin receptor.</text>
</comment>
<keyword evidence="8" id="KW-0560">Oxidoreductase</keyword>
<evidence type="ECO:0000256" key="12">
    <source>
        <dbReference type="ARBA" id="ARBA00023180"/>
    </source>
</evidence>
<gene>
    <name evidence="35" type="primary">HSD17B7</name>
</gene>
<evidence type="ECO:0000256" key="20">
    <source>
        <dbReference type="ARBA" id="ARBA00051795"/>
    </source>
</evidence>
<evidence type="ECO:0000256" key="10">
    <source>
        <dbReference type="ARBA" id="ARBA00023098"/>
    </source>
</evidence>
<evidence type="ECO:0000313" key="35">
    <source>
        <dbReference type="Ensembl" id="ENSLCAP00010052731.1"/>
    </source>
</evidence>
<evidence type="ECO:0000256" key="8">
    <source>
        <dbReference type="ARBA" id="ARBA00023002"/>
    </source>
</evidence>
<dbReference type="GO" id="GO:0047024">
    <property type="term" value="F:5-alpha-androstane-3-beta,17-beta-diol dehydrogenase (NADP+) activity"/>
    <property type="evidence" value="ECO:0007669"/>
    <property type="project" value="UniProtKB-EC"/>
</dbReference>
<keyword evidence="12" id="KW-0325">Glycoprotein</keyword>
<keyword evidence="3 34" id="KW-0812">Transmembrane</keyword>
<evidence type="ECO:0000256" key="7">
    <source>
        <dbReference type="ARBA" id="ARBA00022989"/>
    </source>
</evidence>
<evidence type="ECO:0000256" key="27">
    <source>
        <dbReference type="ARBA" id="ARBA00066807"/>
    </source>
</evidence>
<organism evidence="35 36">
    <name type="scientific">Lates calcarifer</name>
    <name type="common">Barramundi</name>
    <name type="synonym">Holocentrus calcarifer</name>
    <dbReference type="NCBI Taxonomy" id="8187"/>
    <lineage>
        <taxon>Eukaryota</taxon>
        <taxon>Metazoa</taxon>
        <taxon>Chordata</taxon>
        <taxon>Craniata</taxon>
        <taxon>Vertebrata</taxon>
        <taxon>Euteleostomi</taxon>
        <taxon>Actinopterygii</taxon>
        <taxon>Neopterygii</taxon>
        <taxon>Teleostei</taxon>
        <taxon>Neoteleostei</taxon>
        <taxon>Acanthomorphata</taxon>
        <taxon>Carangaria</taxon>
        <taxon>Carangaria incertae sedis</taxon>
        <taxon>Centropomidae</taxon>
        <taxon>Lates</taxon>
    </lineage>
</organism>
<evidence type="ECO:0000256" key="14">
    <source>
        <dbReference type="ARBA" id="ARBA00023593"/>
    </source>
</evidence>
<evidence type="ECO:0000313" key="36">
    <source>
        <dbReference type="Proteomes" id="UP000314980"/>
    </source>
</evidence>
<keyword evidence="10" id="KW-0443">Lipid metabolism</keyword>
<evidence type="ECO:0000256" key="29">
    <source>
        <dbReference type="ARBA" id="ARBA00077091"/>
    </source>
</evidence>
<dbReference type="InterPro" id="IPR002347">
    <property type="entry name" value="SDR_fam"/>
</dbReference>
<comment type="catalytic activity">
    <reaction evidence="20">
        <text>5alpha-androstane-3beta,17beta-diol + NADP(+) = 17beta-hydroxy-5alpha-androstan-3-one + NADPH + H(+)</text>
        <dbReference type="Rhea" id="RHEA:16297"/>
        <dbReference type="ChEBI" id="CHEBI:15378"/>
        <dbReference type="ChEBI" id="CHEBI:16330"/>
        <dbReference type="ChEBI" id="CHEBI:18329"/>
        <dbReference type="ChEBI" id="CHEBI:57783"/>
        <dbReference type="ChEBI" id="CHEBI:58349"/>
        <dbReference type="EC" id="1.1.1.210"/>
    </reaction>
    <physiologicalReaction direction="right-to-left" evidence="20">
        <dbReference type="Rhea" id="RHEA:16299"/>
    </physiologicalReaction>
</comment>
<evidence type="ECO:0000256" key="15">
    <source>
        <dbReference type="ARBA" id="ARBA00023621"/>
    </source>
</evidence>
<dbReference type="STRING" id="8187.ENSLCAP00010052731"/>
<comment type="catalytic activity">
    <reaction evidence="22">
        <text>4alpha-methyl-5alpha-cholest-7-en-3beta-ol + NADP(+) = 4alpha-methyl-5alpha-cholest-7-en-3-one + NADPH + H(+)</text>
        <dbReference type="Rhea" id="RHEA:18409"/>
        <dbReference type="ChEBI" id="CHEBI:15378"/>
        <dbReference type="ChEBI" id="CHEBI:16495"/>
        <dbReference type="ChEBI" id="CHEBI:18378"/>
        <dbReference type="ChEBI" id="CHEBI:57783"/>
        <dbReference type="ChEBI" id="CHEBI:58349"/>
        <dbReference type="EC" id="1.1.1.270"/>
    </reaction>
    <physiologicalReaction direction="right-to-left" evidence="22">
        <dbReference type="Rhea" id="RHEA:18411"/>
    </physiologicalReaction>
</comment>
<dbReference type="UniPathway" id="UPA00770">
    <property type="reaction ID" value="UER00758"/>
</dbReference>
<evidence type="ECO:0000256" key="2">
    <source>
        <dbReference type="ARBA" id="ARBA00022516"/>
    </source>
</evidence>
<dbReference type="InterPro" id="IPR042829">
    <property type="entry name" value="HSD17B7/Erg27"/>
</dbReference>
<dbReference type="SUPFAM" id="SSF51735">
    <property type="entry name" value="NAD(P)-binding Rossmann-fold domains"/>
    <property type="match status" value="1"/>
</dbReference>
<dbReference type="Gene3D" id="3.40.50.720">
    <property type="entry name" value="NAD(P)-binding Rossmann-like Domain"/>
    <property type="match status" value="1"/>
</dbReference>
<dbReference type="Ensembl" id="ENSLCAT00010054093.1">
    <property type="protein sequence ID" value="ENSLCAP00010052731.1"/>
    <property type="gene ID" value="ENSLCAG00010024531.1"/>
</dbReference>
<reference evidence="35" key="3">
    <citation type="submission" date="2025-09" db="UniProtKB">
        <authorList>
            <consortium name="Ensembl"/>
        </authorList>
    </citation>
    <scope>IDENTIFICATION</scope>
</reference>
<keyword evidence="4" id="KW-0256">Endoplasmic reticulum</keyword>
<evidence type="ECO:0000256" key="24">
    <source>
        <dbReference type="ARBA" id="ARBA00052450"/>
    </source>
</evidence>
<evidence type="ECO:0000256" key="9">
    <source>
        <dbReference type="ARBA" id="ARBA00023027"/>
    </source>
</evidence>
<sequence length="406" mass="45268">MERVVIVTGANSGIGLALCERLLTEDSRLRLCLACRNMQRAEAARSALLSSHTDAHVELLHLDVGSVQSVLTAAQEVKARYNRIDFLYLNAGIMPNPQVDVKAFFTGLFSKNVINMFATAEGLLTQQDRLNSDGLQEVFATNLFGHFLLIRELEPLLCQEGHTSRVVWTSSSNARRSAFSIEDMQHRNGTEPYSSSKYASDMLSLVLNRHKNSQGLFSSVICPGLVMTNLTYGILPSFFWTLIMPIMWLIRIFTNTFTLTPYNGAEALHWLFIQKPESLDPRAKYHSLTSGVGANYTQPRQMDIDDEMSEVLYSKLLELEKVVRRKLSERNADNKARQQYLSEIELVRAARCPGWCSHRKRRGSSPSHLVAASSELFASSLVESEVNPAEGAPSCPDTCKKASAAS</sequence>
<evidence type="ECO:0000256" key="4">
    <source>
        <dbReference type="ARBA" id="ARBA00022824"/>
    </source>
</evidence>
<protein>
    <recommendedName>
        <fullName evidence="28">3-keto-steroid reductase/17-beta-hydroxysteroid dehydrogenase 7</fullName>
        <ecNumber evidence="27">1.1.1.210</ecNumber>
        <ecNumber evidence="15">1.1.1.270</ecNumber>
        <ecNumber evidence="16">1.1.1.62</ecNumber>
    </recommendedName>
    <alternativeName>
        <fullName evidence="30">17-beta-hydroxysteroid dehydrogenase 7</fullName>
    </alternativeName>
    <alternativeName>
        <fullName evidence="31">3-keto-steroid reductase</fullName>
    </alternativeName>
    <alternativeName>
        <fullName evidence="29">Dihydrotestosterone oxidoreductase</fullName>
    </alternativeName>
    <alternativeName>
        <fullName evidence="32">Estradiol 17-beta-dehydrogenase 7</fullName>
    </alternativeName>
</protein>
<name>A0A4W6FNB7_LATCA</name>
<dbReference type="GO" id="GO:0006703">
    <property type="term" value="P:estrogen biosynthetic process"/>
    <property type="evidence" value="ECO:0007669"/>
    <property type="project" value="UniProtKB-ARBA"/>
</dbReference>
<dbReference type="FunFam" id="3.40.50.720:FF:000289">
    <property type="entry name" value="Hydroxysteroid 17-beta dehydrogenase 7"/>
    <property type="match status" value="1"/>
</dbReference>
<comment type="catalytic activity">
    <reaction evidence="24">
        <text>17beta-estradiol + NADP(+) = estrone + NADPH + H(+)</text>
        <dbReference type="Rhea" id="RHEA:24616"/>
        <dbReference type="ChEBI" id="CHEBI:15378"/>
        <dbReference type="ChEBI" id="CHEBI:16469"/>
        <dbReference type="ChEBI" id="CHEBI:17263"/>
        <dbReference type="ChEBI" id="CHEBI:57783"/>
        <dbReference type="ChEBI" id="CHEBI:58349"/>
        <dbReference type="EC" id="1.1.1.62"/>
    </reaction>
    <physiologicalReaction direction="right-to-left" evidence="24">
        <dbReference type="Rhea" id="RHEA:24618"/>
    </physiologicalReaction>
</comment>
<comment type="catalytic activity">
    <reaction evidence="21">
        <text>a 3beta-hydroxysteroid + NADP(+) = a 3-oxosteroid + NADPH + H(+)</text>
        <dbReference type="Rhea" id="RHEA:34787"/>
        <dbReference type="ChEBI" id="CHEBI:15378"/>
        <dbReference type="ChEBI" id="CHEBI:36836"/>
        <dbReference type="ChEBI" id="CHEBI:47788"/>
        <dbReference type="ChEBI" id="CHEBI:57783"/>
        <dbReference type="ChEBI" id="CHEBI:58349"/>
        <dbReference type="EC" id="1.1.1.270"/>
    </reaction>
    <physiologicalReaction direction="right-to-left" evidence="21">
        <dbReference type="Rhea" id="RHEA:34789"/>
    </physiologicalReaction>
</comment>
<evidence type="ECO:0000256" key="34">
    <source>
        <dbReference type="SAM" id="Phobius"/>
    </source>
</evidence>
<evidence type="ECO:0000256" key="23">
    <source>
        <dbReference type="ARBA" id="ARBA00052448"/>
    </source>
</evidence>
<dbReference type="InParanoid" id="A0A4W6FNB7"/>
<evidence type="ECO:0000256" key="21">
    <source>
        <dbReference type="ARBA" id="ARBA00051929"/>
    </source>
</evidence>
<dbReference type="EC" id="1.1.1.62" evidence="16"/>
<evidence type="ECO:0000256" key="6">
    <source>
        <dbReference type="ARBA" id="ARBA00022955"/>
    </source>
</evidence>
<comment type="catalytic activity">
    <reaction evidence="23">
        <text>4alpha-methyl-5alpha-cholest-8-en-3-one + NADPH + H(+) = 4alpha-methyl-5alpha-cholest-8-en-3beta-ol + NADP(+)</text>
        <dbReference type="Rhea" id="RHEA:46832"/>
        <dbReference type="ChEBI" id="CHEBI:15378"/>
        <dbReference type="ChEBI" id="CHEBI:57783"/>
        <dbReference type="ChEBI" id="CHEBI:58349"/>
        <dbReference type="ChEBI" id="CHEBI:87050"/>
        <dbReference type="ChEBI" id="CHEBI:87051"/>
    </reaction>
    <physiologicalReaction direction="left-to-right" evidence="23">
        <dbReference type="Rhea" id="RHEA:46833"/>
    </physiologicalReaction>
</comment>
<dbReference type="PRINTS" id="PR00081">
    <property type="entry name" value="GDHRDH"/>
</dbReference>
<dbReference type="InterPro" id="IPR052834">
    <property type="entry name" value="3KSR/17beta-HSD"/>
</dbReference>
<keyword evidence="7 34" id="KW-1133">Transmembrane helix</keyword>
<keyword evidence="6" id="KW-0752">Steroid biosynthesis</keyword>
<dbReference type="CDD" id="cd08941">
    <property type="entry name" value="3KS_SDR_c"/>
    <property type="match status" value="1"/>
</dbReference>
<dbReference type="InterPro" id="IPR036291">
    <property type="entry name" value="NAD(P)-bd_dom_sf"/>
</dbReference>
<comment type="catalytic activity">
    <reaction evidence="25">
        <text>zymosterone + NADPH + H(+) = zymosterol + NADP(+)</text>
        <dbReference type="Rhea" id="RHEA:33459"/>
        <dbReference type="ChEBI" id="CHEBI:15378"/>
        <dbReference type="ChEBI" id="CHEBI:18252"/>
        <dbReference type="ChEBI" id="CHEBI:52386"/>
        <dbReference type="ChEBI" id="CHEBI:57783"/>
        <dbReference type="ChEBI" id="CHEBI:58349"/>
    </reaction>
    <physiologicalReaction direction="left-to-right" evidence="25">
        <dbReference type="Rhea" id="RHEA:33460"/>
    </physiologicalReaction>
</comment>
<evidence type="ECO:0000256" key="3">
    <source>
        <dbReference type="ARBA" id="ARBA00022692"/>
    </source>
</evidence>
<dbReference type="AlphaFoldDB" id="A0A4W6FNB7"/>
<evidence type="ECO:0000256" key="16">
    <source>
        <dbReference type="ARBA" id="ARBA00024072"/>
    </source>
</evidence>
<keyword evidence="2" id="KW-0444">Lipid biosynthesis</keyword>
<evidence type="ECO:0000256" key="5">
    <source>
        <dbReference type="ARBA" id="ARBA00022857"/>
    </source>
</evidence>
<evidence type="ECO:0000256" key="33">
    <source>
        <dbReference type="SAM" id="MobiDB-lite"/>
    </source>
</evidence>
<evidence type="ECO:0000256" key="31">
    <source>
        <dbReference type="ARBA" id="ARBA00083156"/>
    </source>
</evidence>
<reference evidence="35" key="2">
    <citation type="submission" date="2025-08" db="UniProtKB">
        <authorList>
            <consortium name="Ensembl"/>
        </authorList>
    </citation>
    <scope>IDENTIFICATION</scope>
</reference>
<dbReference type="Pfam" id="PF00106">
    <property type="entry name" value="adh_short"/>
    <property type="match status" value="1"/>
</dbReference>
<evidence type="ECO:0000256" key="32">
    <source>
        <dbReference type="ARBA" id="ARBA00083257"/>
    </source>
</evidence>
<dbReference type="EC" id="1.1.1.210" evidence="27"/>
<evidence type="ECO:0000256" key="1">
    <source>
        <dbReference type="ARBA" id="ARBA00004389"/>
    </source>
</evidence>
<evidence type="ECO:0000256" key="22">
    <source>
        <dbReference type="ARBA" id="ARBA00052439"/>
    </source>
</evidence>
<comment type="pathway">
    <text evidence="13">Steroid biosynthesis; zymosterol biosynthesis; zymosterol from lanosterol: step 5/6.</text>
</comment>
<dbReference type="Proteomes" id="UP000314980">
    <property type="component" value="Unassembled WGS sequence"/>
</dbReference>
<reference evidence="36" key="1">
    <citation type="submission" date="2015-09" db="EMBL/GenBank/DDBJ databases">
        <authorList>
            <person name="Sai Rama Sridatta P."/>
        </authorList>
    </citation>
    <scope>NUCLEOTIDE SEQUENCE [LARGE SCALE GENOMIC DNA]</scope>
</reference>
<dbReference type="GO" id="GO:0004303">
    <property type="term" value="F:estradiol 17-beta-dehydrogenase [NAD(P)+] activity"/>
    <property type="evidence" value="ECO:0007669"/>
    <property type="project" value="UniProtKB-EC"/>
</dbReference>
<feature type="transmembrane region" description="Helical" evidence="34">
    <location>
        <begin position="230"/>
        <end position="250"/>
    </location>
</feature>
<evidence type="ECO:0000256" key="19">
    <source>
        <dbReference type="ARBA" id="ARBA00050673"/>
    </source>
</evidence>
<dbReference type="PANTHER" id="PTHR44442:SF1">
    <property type="entry name" value="3-KETO-STEROID REDUCTASE_17-BETA-HYDROXYSTEROID DEHYDROGENASE 7"/>
    <property type="match status" value="1"/>
</dbReference>
<comment type="catalytic activity">
    <reaction evidence="19">
        <text>5alpha-cholest-8-en-3-one + NADPH + H(+) = 5alpha-cholest-8-en-3beta-ol + NADP(+)</text>
        <dbReference type="Rhea" id="RHEA:46852"/>
        <dbReference type="ChEBI" id="CHEBI:15378"/>
        <dbReference type="ChEBI" id="CHEBI:16608"/>
        <dbReference type="ChEBI" id="CHEBI:57783"/>
        <dbReference type="ChEBI" id="CHEBI:58349"/>
        <dbReference type="ChEBI" id="CHEBI:87056"/>
    </reaction>
    <physiologicalReaction direction="left-to-right" evidence="19">
        <dbReference type="Rhea" id="RHEA:46853"/>
    </physiologicalReaction>
</comment>
<feature type="region of interest" description="Disordered" evidence="33">
    <location>
        <begin position="387"/>
        <end position="406"/>
    </location>
</feature>
<comment type="subcellular location">
    <subcellularLocation>
        <location evidence="1">Endoplasmic reticulum membrane</location>
        <topology evidence="1">Single-pass membrane protein</topology>
    </subcellularLocation>
</comment>
<evidence type="ECO:0000256" key="18">
    <source>
        <dbReference type="ARBA" id="ARBA00048246"/>
    </source>
</evidence>
<evidence type="ECO:0000256" key="26">
    <source>
        <dbReference type="ARBA" id="ARBA00063141"/>
    </source>
</evidence>
<dbReference type="GO" id="GO:0005789">
    <property type="term" value="C:endoplasmic reticulum membrane"/>
    <property type="evidence" value="ECO:0007669"/>
    <property type="project" value="UniProtKB-SubCell"/>
</dbReference>
<evidence type="ECO:0000256" key="25">
    <source>
        <dbReference type="ARBA" id="ARBA00052561"/>
    </source>
</evidence>
<dbReference type="GeneTree" id="ENSGT00390000013340"/>
<keyword evidence="11 34" id="KW-0472">Membrane</keyword>
<evidence type="ECO:0000256" key="11">
    <source>
        <dbReference type="ARBA" id="ARBA00023136"/>
    </source>
</evidence>
<evidence type="ECO:0000256" key="13">
    <source>
        <dbReference type="ARBA" id="ARBA00023589"/>
    </source>
</evidence>
<dbReference type="GO" id="GO:0006695">
    <property type="term" value="P:cholesterol biosynthetic process"/>
    <property type="evidence" value="ECO:0007669"/>
    <property type="project" value="TreeGrafter"/>
</dbReference>
<comment type="pathway">
    <text evidence="17">Steroid biosynthesis; estrogen biosynthesis.</text>
</comment>
<comment type="catalytic activity">
    <reaction evidence="18">
        <text>3-dehydro-4alpha-methylzymosterol + NADPH + H(+) = 4alpha-methylzymosterol + NADP(+)</text>
        <dbReference type="Rhea" id="RHEA:36379"/>
        <dbReference type="ChEBI" id="CHEBI:1949"/>
        <dbReference type="ChEBI" id="CHEBI:15378"/>
        <dbReference type="ChEBI" id="CHEBI:57783"/>
        <dbReference type="ChEBI" id="CHEBI:58349"/>
        <dbReference type="ChEBI" id="CHEBI:136486"/>
        <dbReference type="EC" id="1.1.1.270"/>
    </reaction>
    <physiologicalReaction direction="left-to-right" evidence="18">
        <dbReference type="Rhea" id="RHEA:36380"/>
    </physiologicalReaction>
</comment>
<evidence type="ECO:0000256" key="30">
    <source>
        <dbReference type="ARBA" id="ARBA00081545"/>
    </source>
</evidence>
<comment type="similarity">
    <text evidence="14">Belongs to the short-chain dehydrogenases/reductases (SDR) family. ERG27 subfamily.</text>
</comment>
<dbReference type="EC" id="1.1.1.270" evidence="15"/>
<proteinExistence type="inferred from homology"/>
<dbReference type="FunCoup" id="A0A4W6FNB7">
    <property type="interactions" value="8"/>
</dbReference>